<dbReference type="AlphaFoldDB" id="A0A0D7AS85"/>
<protein>
    <recommendedName>
        <fullName evidence="4">Nucleoplasmin-like domain-containing protein</fullName>
    </recommendedName>
</protein>
<evidence type="ECO:0008006" key="4">
    <source>
        <dbReference type="Google" id="ProtNLM"/>
    </source>
</evidence>
<feature type="compositionally biased region" description="Basic and acidic residues" evidence="1">
    <location>
        <begin position="220"/>
        <end position="230"/>
    </location>
</feature>
<feature type="compositionally biased region" description="Basic residues" evidence="1">
    <location>
        <begin position="278"/>
        <end position="287"/>
    </location>
</feature>
<reference evidence="2 3" key="1">
    <citation type="journal article" date="2015" name="Fungal Genet. Biol.">
        <title>Evolution of novel wood decay mechanisms in Agaricales revealed by the genome sequences of Fistulina hepatica and Cylindrobasidium torrendii.</title>
        <authorList>
            <person name="Floudas D."/>
            <person name="Held B.W."/>
            <person name="Riley R."/>
            <person name="Nagy L.G."/>
            <person name="Koehler G."/>
            <person name="Ransdell A.S."/>
            <person name="Younus H."/>
            <person name="Chow J."/>
            <person name="Chiniquy J."/>
            <person name="Lipzen A."/>
            <person name="Tritt A."/>
            <person name="Sun H."/>
            <person name="Haridas S."/>
            <person name="LaButti K."/>
            <person name="Ohm R.A."/>
            <person name="Kues U."/>
            <person name="Blanchette R.A."/>
            <person name="Grigoriev I.V."/>
            <person name="Minto R.E."/>
            <person name="Hibbett D.S."/>
        </authorList>
    </citation>
    <scope>NUCLEOTIDE SEQUENCE [LARGE SCALE GENOMIC DNA]</scope>
    <source>
        <strain evidence="2 3">FP15055 ss-10</strain>
    </source>
</reference>
<organism evidence="2 3">
    <name type="scientific">Cylindrobasidium torrendii FP15055 ss-10</name>
    <dbReference type="NCBI Taxonomy" id="1314674"/>
    <lineage>
        <taxon>Eukaryota</taxon>
        <taxon>Fungi</taxon>
        <taxon>Dikarya</taxon>
        <taxon>Basidiomycota</taxon>
        <taxon>Agaricomycotina</taxon>
        <taxon>Agaricomycetes</taxon>
        <taxon>Agaricomycetidae</taxon>
        <taxon>Agaricales</taxon>
        <taxon>Marasmiineae</taxon>
        <taxon>Physalacriaceae</taxon>
        <taxon>Cylindrobasidium</taxon>
    </lineage>
</organism>
<accession>A0A0D7AS85</accession>
<sequence length="287" mass="31418">MVTLEGAQEIVVKDMELWIVNVAVVDYGSQPGSGTLLVSFKETEAPRKICALTDETPNCVLNLFIGKSDEVRIQNAGNLSLGILGYHLRAPRAGVPKHPSRVVNAVDSSPMRPAFSRAPRHYSSEEPEEPQTSGAGKEQGSEGDDSNDDKIYDNRVCEPMSGDNGEEDELDEDEDEDEDEDSSEDERLVLAPTPTKAGATGHRSWPLEPRPKPRPVARPSEIKSAAKEGTSKGAVNNHASLSPYQDPQPSTRKRNNQHLQTYEEGAIERANVISTPTPRKKVRKGKK</sequence>
<name>A0A0D7AS85_9AGAR</name>
<feature type="compositionally biased region" description="Polar residues" evidence="1">
    <location>
        <begin position="233"/>
        <end position="250"/>
    </location>
</feature>
<dbReference type="EMBL" id="KN881013">
    <property type="protein sequence ID" value="KIY61203.1"/>
    <property type="molecule type" value="Genomic_DNA"/>
</dbReference>
<dbReference type="Proteomes" id="UP000054007">
    <property type="component" value="Unassembled WGS sequence"/>
</dbReference>
<evidence type="ECO:0000256" key="1">
    <source>
        <dbReference type="SAM" id="MobiDB-lite"/>
    </source>
</evidence>
<feature type="region of interest" description="Disordered" evidence="1">
    <location>
        <begin position="94"/>
        <end position="287"/>
    </location>
</feature>
<feature type="compositionally biased region" description="Acidic residues" evidence="1">
    <location>
        <begin position="164"/>
        <end position="184"/>
    </location>
</feature>
<proteinExistence type="predicted"/>
<evidence type="ECO:0000313" key="3">
    <source>
        <dbReference type="Proteomes" id="UP000054007"/>
    </source>
</evidence>
<evidence type="ECO:0000313" key="2">
    <source>
        <dbReference type="EMBL" id="KIY61203.1"/>
    </source>
</evidence>
<keyword evidence="3" id="KW-1185">Reference proteome</keyword>
<gene>
    <name evidence="2" type="ORF">CYLTODRAFT_427641</name>
</gene>